<feature type="domain" description="Lipid-binding serum glycoprotein N-terminal" evidence="2">
    <location>
        <begin position="36"/>
        <end position="272"/>
    </location>
</feature>
<evidence type="ECO:0000313" key="3">
    <source>
        <dbReference type="Ensembl" id="ENSNGAP00000012858.1"/>
    </source>
</evidence>
<dbReference type="Proteomes" id="UP000694381">
    <property type="component" value="Unassembled WGS sequence"/>
</dbReference>
<protein>
    <submittedName>
        <fullName evidence="3">BPI fold containing family B, member 1</fullName>
    </submittedName>
</protein>
<dbReference type="InterPro" id="IPR017942">
    <property type="entry name" value="Lipid-bd_serum_glycop_N"/>
</dbReference>
<feature type="signal peptide" evidence="1">
    <location>
        <begin position="1"/>
        <end position="21"/>
    </location>
</feature>
<dbReference type="GO" id="GO:0008289">
    <property type="term" value="F:lipid binding"/>
    <property type="evidence" value="ECO:0007669"/>
    <property type="project" value="InterPro"/>
</dbReference>
<organism evidence="3 4">
    <name type="scientific">Nannospalax galili</name>
    <name type="common">Northern Israeli blind subterranean mole rat</name>
    <name type="synonym">Spalax galili</name>
    <dbReference type="NCBI Taxonomy" id="1026970"/>
    <lineage>
        <taxon>Eukaryota</taxon>
        <taxon>Metazoa</taxon>
        <taxon>Chordata</taxon>
        <taxon>Craniata</taxon>
        <taxon>Vertebrata</taxon>
        <taxon>Euteleostomi</taxon>
        <taxon>Mammalia</taxon>
        <taxon>Eutheria</taxon>
        <taxon>Euarchontoglires</taxon>
        <taxon>Glires</taxon>
        <taxon>Rodentia</taxon>
        <taxon>Myomorpha</taxon>
        <taxon>Muroidea</taxon>
        <taxon>Spalacidae</taxon>
        <taxon>Spalacinae</taxon>
        <taxon>Nannospalax</taxon>
    </lineage>
</organism>
<feature type="chain" id="PRO_5034171225" evidence="1">
    <location>
        <begin position="22"/>
        <end position="475"/>
    </location>
</feature>
<reference evidence="3" key="2">
    <citation type="submission" date="2025-09" db="UniProtKB">
        <authorList>
            <consortium name="Ensembl"/>
        </authorList>
    </citation>
    <scope>IDENTIFICATION</scope>
</reference>
<dbReference type="GeneTree" id="ENSGT01100000263546"/>
<name>A0A8C6R4B2_NANGA</name>
<dbReference type="Gene3D" id="3.15.20.10">
    <property type="entry name" value="Bactericidal permeability-increasing protein, domain 2"/>
    <property type="match status" value="1"/>
</dbReference>
<dbReference type="Pfam" id="PF01273">
    <property type="entry name" value="LBP_BPI_CETP"/>
    <property type="match status" value="1"/>
</dbReference>
<dbReference type="SUPFAM" id="SSF55394">
    <property type="entry name" value="Bactericidal permeability-increasing protein, BPI"/>
    <property type="match status" value="2"/>
</dbReference>
<proteinExistence type="predicted"/>
<dbReference type="Gene3D" id="3.15.10.10">
    <property type="entry name" value="Bactericidal permeability-increasing protein, domain 1"/>
    <property type="match status" value="1"/>
</dbReference>
<sequence length="475" mass="52500">MASPWIVTILCGFLGSTLVQADLSPPAVFNLGPEIIKEQLTQQLKEHDATTTLQKLPLLSAMQGNSARGIPVFDNLVRSVLKYIIWMKVTSANILQLVVEPSTYKQELVVRIPLDMEAGFNTPLVKTMVKFHMNTEVQALVRVEKSESGHAHLNLSYCSSSGNTLRLTLLHKLSFMINSVAKNVMNLLVPALPQMVKTHLCPVIQQAFDDMYADFLRLTTEPIALSPGALEFSFLFPAIQDSNILLHLRARLLDSQARVTKWFNSSMTPLTEFTPDGAPFSLIWRQDLVNAVVSALIPAEELLVLLDFVLPEVARELQASIQEINKEAANKLGPTQIVKIAPYSSPQILLSQDSARAAQRVMLEVFATNQDVKPFFSLGIEANSQALFFTEGDRLMFNFNNISIDRIQLMISDIGLFNAETLKGIMTKILASALLPYENGKLRTGIPLSIAKALGYEDSMWSVMEGALKLSPASS</sequence>
<dbReference type="InterPro" id="IPR001124">
    <property type="entry name" value="Lipid-bd_serum_glycop_C"/>
</dbReference>
<gene>
    <name evidence="3" type="primary">Bpifb1</name>
</gene>
<dbReference type="PANTHER" id="PTHR47395:SF1">
    <property type="entry name" value="BPI FOLD-CONTAINING FAMILY B MEMBER 1"/>
    <property type="match status" value="1"/>
</dbReference>
<dbReference type="OMA" id="ELCPVIK"/>
<dbReference type="CDD" id="cd00025">
    <property type="entry name" value="BPI1"/>
    <property type="match status" value="1"/>
</dbReference>
<dbReference type="GO" id="GO:0034144">
    <property type="term" value="P:negative regulation of toll-like receptor 4 signaling pathway"/>
    <property type="evidence" value="ECO:0007669"/>
    <property type="project" value="Ensembl"/>
</dbReference>
<dbReference type="GO" id="GO:0002227">
    <property type="term" value="P:innate immune response in mucosa"/>
    <property type="evidence" value="ECO:0007669"/>
    <property type="project" value="Ensembl"/>
</dbReference>
<dbReference type="Pfam" id="PF02886">
    <property type="entry name" value="LBP_BPI_CETP_C"/>
    <property type="match status" value="1"/>
</dbReference>
<dbReference type="KEGG" id="ngi:103735538"/>
<evidence type="ECO:0000313" key="4">
    <source>
        <dbReference type="Proteomes" id="UP000694381"/>
    </source>
</evidence>
<accession>A0A8C6R4B2</accession>
<dbReference type="GO" id="GO:0070062">
    <property type="term" value="C:extracellular exosome"/>
    <property type="evidence" value="ECO:0007669"/>
    <property type="project" value="TreeGrafter"/>
</dbReference>
<evidence type="ECO:0000256" key="1">
    <source>
        <dbReference type="SAM" id="SignalP"/>
    </source>
</evidence>
<dbReference type="CTD" id="92747"/>
<dbReference type="SMART" id="SM00328">
    <property type="entry name" value="BPI1"/>
    <property type="match status" value="1"/>
</dbReference>
<dbReference type="OrthoDB" id="9833455at2759"/>
<dbReference type="InterPro" id="IPR017943">
    <property type="entry name" value="Bactericidal_perm-incr_a/b_dom"/>
</dbReference>
<reference evidence="3" key="1">
    <citation type="submission" date="2025-08" db="UniProtKB">
        <authorList>
            <consortium name="Ensembl"/>
        </authorList>
    </citation>
    <scope>IDENTIFICATION</scope>
</reference>
<dbReference type="PANTHER" id="PTHR47395">
    <property type="entry name" value="BPI FOLD-CONTAINING FAMILY B MEMBER 1"/>
    <property type="match status" value="1"/>
</dbReference>
<dbReference type="PIRSF" id="PIRSF037186">
    <property type="entry name" value="PLUNC_long_form"/>
    <property type="match status" value="1"/>
</dbReference>
<keyword evidence="4" id="KW-1185">Reference proteome</keyword>
<dbReference type="RefSeq" id="XP_008833062.1">
    <property type="nucleotide sequence ID" value="XM_008834840.2"/>
</dbReference>
<dbReference type="AlphaFoldDB" id="A0A8C6R4B2"/>
<dbReference type="Ensembl" id="ENSNGAT00000018430.1">
    <property type="protein sequence ID" value="ENSNGAP00000012858.1"/>
    <property type="gene ID" value="ENSNGAG00000014597.1"/>
</dbReference>
<evidence type="ECO:0000259" key="2">
    <source>
        <dbReference type="SMART" id="SM00328"/>
    </source>
</evidence>
<dbReference type="GeneID" id="103735538"/>
<dbReference type="InterPro" id="IPR021193">
    <property type="entry name" value="Bpifb1"/>
</dbReference>
<keyword evidence="1" id="KW-0732">Signal</keyword>